<dbReference type="RefSeq" id="WP_065873094.1">
    <property type="nucleotide sequence ID" value="NZ_CP077084.1"/>
</dbReference>
<dbReference type="EMBL" id="CP077084">
    <property type="protein sequence ID" value="QXH81370.1"/>
    <property type="molecule type" value="Genomic_DNA"/>
</dbReference>
<keyword evidence="4" id="KW-1185">Reference proteome</keyword>
<feature type="transmembrane region" description="Helical" evidence="1">
    <location>
        <begin position="79"/>
        <end position="101"/>
    </location>
</feature>
<keyword evidence="1" id="KW-1133">Transmembrane helix</keyword>
<dbReference type="EMBL" id="JABWQF010000019">
    <property type="protein sequence ID" value="MBC3295280.1"/>
    <property type="molecule type" value="Genomic_DNA"/>
</dbReference>
<proteinExistence type="predicted"/>
<reference evidence="2" key="1">
    <citation type="journal article" date="2020" name="Microorganisms">
        <title>Reliable Identification of Environmental Pseudomonas Isolates Using the rpoD Gene.</title>
        <authorList>
            <consortium name="The Broad Institute Genome Sequencing Platform"/>
            <person name="Girard L."/>
            <person name="Lood C."/>
            <person name="Rokni-Zadeh H."/>
            <person name="van Noort V."/>
            <person name="Lavigne R."/>
            <person name="De Mot R."/>
        </authorList>
    </citation>
    <scope>NUCLEOTIDE SEQUENCE [LARGE SCALE GENOMIC DNA]</scope>
    <source>
        <strain evidence="2">SWRI145</strain>
    </source>
</reference>
<name>A0A8I0CZI3_9PSED</name>
<keyword evidence="1" id="KW-0472">Membrane</keyword>
<dbReference type="Proteomes" id="UP000615613">
    <property type="component" value="Chromosome"/>
</dbReference>
<accession>A0A8I0CZI3</accession>
<dbReference type="AlphaFoldDB" id="A0A8I0CZI3"/>
<reference evidence="3" key="2">
    <citation type="submission" date="2021-06" db="EMBL/GenBank/DDBJ databases">
        <title>Updating the genus Pseudomonas: Description of 43 new species and partition of the Pseudomonas putida group.</title>
        <authorList>
            <person name="Girard L."/>
            <person name="Lood C."/>
            <person name="Vandamme P."/>
            <person name="Rokni-Zadeh H."/>
            <person name="van Noort V."/>
            <person name="Hofte M."/>
            <person name="Lavigne R."/>
            <person name="De Mot R."/>
        </authorList>
    </citation>
    <scope>NUCLEOTIDE SEQUENCE</scope>
    <source>
        <strain evidence="3">SWRI145</strain>
    </source>
</reference>
<evidence type="ECO:0000313" key="2">
    <source>
        <dbReference type="EMBL" id="MBC3295280.1"/>
    </source>
</evidence>
<gene>
    <name evidence="3" type="ORF">HU722_0015175</name>
    <name evidence="2" type="ORF">HU722_27520</name>
</gene>
<protein>
    <submittedName>
        <fullName evidence="2">Uncharacterized protein</fullName>
    </submittedName>
</protein>
<feature type="transmembrane region" description="Helical" evidence="1">
    <location>
        <begin position="52"/>
        <end position="72"/>
    </location>
</feature>
<dbReference type="KEGG" id="ptrt:HU722_0015175"/>
<sequence>METSTSQPWYNTRPAPVFMTVFYCTIVLLQAGLWVGYVGFPMVRMGDMSILLFINVCAVTLLTFAGGLMLLCRKKSNSLCFILALALGAVSTLSLLSSNSFGEVLSLPVFKEYALVFGIWIYSLQLRTCGYYDSKHVAS</sequence>
<evidence type="ECO:0000313" key="4">
    <source>
        <dbReference type="Proteomes" id="UP000615613"/>
    </source>
</evidence>
<evidence type="ECO:0000256" key="1">
    <source>
        <dbReference type="SAM" id="Phobius"/>
    </source>
</evidence>
<evidence type="ECO:0000313" key="3">
    <source>
        <dbReference type="EMBL" id="QXH81370.1"/>
    </source>
</evidence>
<organism evidence="2">
    <name type="scientific">Pseudomonas tritici</name>
    <dbReference type="NCBI Taxonomy" id="2745518"/>
    <lineage>
        <taxon>Bacteria</taxon>
        <taxon>Pseudomonadati</taxon>
        <taxon>Pseudomonadota</taxon>
        <taxon>Gammaproteobacteria</taxon>
        <taxon>Pseudomonadales</taxon>
        <taxon>Pseudomonadaceae</taxon>
        <taxon>Pseudomonas</taxon>
    </lineage>
</organism>
<keyword evidence="1" id="KW-0812">Transmembrane</keyword>
<feature type="transmembrane region" description="Helical" evidence="1">
    <location>
        <begin position="21"/>
        <end position="40"/>
    </location>
</feature>